<organism evidence="1 2">
    <name type="scientific">Flavobacterium columnare</name>
    <dbReference type="NCBI Taxonomy" id="996"/>
    <lineage>
        <taxon>Bacteria</taxon>
        <taxon>Pseudomonadati</taxon>
        <taxon>Bacteroidota</taxon>
        <taxon>Flavobacteriia</taxon>
        <taxon>Flavobacteriales</taxon>
        <taxon>Flavobacteriaceae</taxon>
        <taxon>Flavobacterium</taxon>
    </lineage>
</organism>
<accession>A0A2N9PB22</accession>
<name>A0A2N9PB22_9FLAO</name>
<proteinExistence type="predicted"/>
<evidence type="ECO:0000313" key="1">
    <source>
        <dbReference type="EMBL" id="SPE77523.1"/>
    </source>
</evidence>
<dbReference type="AlphaFoldDB" id="A0A2N9PB22"/>
<reference evidence="1 2" key="1">
    <citation type="submission" date="2018-02" db="EMBL/GenBank/DDBJ databases">
        <authorList>
            <person name="Cohen D.B."/>
            <person name="Kent A.D."/>
        </authorList>
    </citation>
    <scope>NUCLEOTIDE SEQUENCE [LARGE SCALE GENOMIC DNA]</scope>
    <source>
        <strain evidence="1">CIP109753</strain>
    </source>
</reference>
<protein>
    <submittedName>
        <fullName evidence="1">Uncharacterized protein</fullName>
    </submittedName>
</protein>
<sequence length="49" mass="6091">MFLQVFICFFFKKNKDSFVLKHNILSMKYLDLLNNINKLFILYPQYKIR</sequence>
<evidence type="ECO:0000313" key="2">
    <source>
        <dbReference type="Proteomes" id="UP000238180"/>
    </source>
</evidence>
<dbReference type="Proteomes" id="UP000238180">
    <property type="component" value="Unassembled WGS sequence"/>
</dbReference>
<gene>
    <name evidence="1" type="ORF">FLACOL_01518</name>
</gene>
<dbReference type="EMBL" id="OLKH01000086">
    <property type="protein sequence ID" value="SPE77523.1"/>
    <property type="molecule type" value="Genomic_DNA"/>
</dbReference>